<gene>
    <name evidence="2" type="ORF">DHW03_15410</name>
</gene>
<proteinExistence type="predicted"/>
<keyword evidence="1" id="KW-0812">Transmembrane</keyword>
<evidence type="ECO:0000256" key="1">
    <source>
        <dbReference type="SAM" id="Phobius"/>
    </source>
</evidence>
<dbReference type="EMBL" id="QGNZ01000004">
    <property type="protein sequence ID" value="PWS26181.1"/>
    <property type="molecule type" value="Genomic_DNA"/>
</dbReference>
<reference evidence="2 3" key="1">
    <citation type="submission" date="2018-05" db="EMBL/GenBank/DDBJ databases">
        <title>Pedobacter paludis sp. nov., isolated from wetland soil.</title>
        <authorList>
            <person name="Zhang Y."/>
            <person name="Wang G."/>
        </authorList>
    </citation>
    <scope>NUCLEOTIDE SEQUENCE [LARGE SCALE GENOMIC DNA]</scope>
    <source>
        <strain evidence="2 3">KCTC22721</strain>
    </source>
</reference>
<dbReference type="Proteomes" id="UP000245379">
    <property type="component" value="Unassembled WGS sequence"/>
</dbReference>
<comment type="caution">
    <text evidence="2">The sequence shown here is derived from an EMBL/GenBank/DDBJ whole genome shotgun (WGS) entry which is preliminary data.</text>
</comment>
<accession>A0A317EH86</accession>
<evidence type="ECO:0000313" key="3">
    <source>
        <dbReference type="Proteomes" id="UP000245379"/>
    </source>
</evidence>
<name>A0A317EH86_9SPHI</name>
<keyword evidence="1" id="KW-0472">Membrane</keyword>
<feature type="transmembrane region" description="Helical" evidence="1">
    <location>
        <begin position="6"/>
        <end position="27"/>
    </location>
</feature>
<dbReference type="AlphaFoldDB" id="A0A317EH86"/>
<organism evidence="2 3">
    <name type="scientific">Pedobacter yonginense</name>
    <dbReference type="NCBI Taxonomy" id="651869"/>
    <lineage>
        <taxon>Bacteria</taxon>
        <taxon>Pseudomonadati</taxon>
        <taxon>Bacteroidota</taxon>
        <taxon>Sphingobacteriia</taxon>
        <taxon>Sphingobacteriales</taxon>
        <taxon>Sphingobacteriaceae</taxon>
        <taxon>Pedobacter</taxon>
    </lineage>
</organism>
<dbReference type="RefSeq" id="WP_109926746.1">
    <property type="nucleotide sequence ID" value="NZ_QGNZ01000004.1"/>
</dbReference>
<keyword evidence="1" id="KW-1133">Transmembrane helix</keyword>
<protein>
    <submittedName>
        <fullName evidence="2">Uncharacterized protein</fullName>
    </submittedName>
</protein>
<evidence type="ECO:0000313" key="2">
    <source>
        <dbReference type="EMBL" id="PWS26181.1"/>
    </source>
</evidence>
<keyword evidence="3" id="KW-1185">Reference proteome</keyword>
<sequence>METLKIIALTILSELFIYYLITVYLKWNMGFEYRPTRIFNPLVPWIDAIYFEKFSEGCDCCRKKMEEMMLEVTKENPSDHEKNKQKSES</sequence>